<dbReference type="Proteomes" id="UP000585614">
    <property type="component" value="Unassembled WGS sequence"/>
</dbReference>
<feature type="region of interest" description="Disordered" evidence="1">
    <location>
        <begin position="113"/>
        <end position="136"/>
    </location>
</feature>
<feature type="region of interest" description="Disordered" evidence="1">
    <location>
        <begin position="27"/>
        <end position="54"/>
    </location>
</feature>
<reference evidence="2 3" key="1">
    <citation type="journal article" date="2020" name="Nature">
        <title>Six reference-quality genomes reveal evolution of bat adaptations.</title>
        <authorList>
            <person name="Jebb D."/>
            <person name="Huang Z."/>
            <person name="Pippel M."/>
            <person name="Hughes G.M."/>
            <person name="Lavrichenko K."/>
            <person name="Devanna P."/>
            <person name="Winkler S."/>
            <person name="Jermiin L.S."/>
            <person name="Skirmuntt E.C."/>
            <person name="Katzourakis A."/>
            <person name="Burkitt-Gray L."/>
            <person name="Ray D.A."/>
            <person name="Sullivan K.A.M."/>
            <person name="Roscito J.G."/>
            <person name="Kirilenko B.M."/>
            <person name="Davalos L.M."/>
            <person name="Corthals A.P."/>
            <person name="Power M.L."/>
            <person name="Jones G."/>
            <person name="Ransome R.D."/>
            <person name="Dechmann D.K.N."/>
            <person name="Locatelli A.G."/>
            <person name="Puechmaille S.J."/>
            <person name="Fedrigo O."/>
            <person name="Jarvis E.D."/>
            <person name="Hiller M."/>
            <person name="Vernes S.C."/>
            <person name="Myers E.W."/>
            <person name="Teeling E.C."/>
        </authorList>
    </citation>
    <scope>NUCLEOTIDE SEQUENCE [LARGE SCALE GENOMIC DNA]</scope>
    <source>
        <strain evidence="2">MRhiFer1</strain>
        <tissue evidence="2">Lung</tissue>
    </source>
</reference>
<name>A0A7J7RJ61_RHIFE</name>
<organism evidence="2 3">
    <name type="scientific">Rhinolophus ferrumequinum</name>
    <name type="common">Greater horseshoe bat</name>
    <dbReference type="NCBI Taxonomy" id="59479"/>
    <lineage>
        <taxon>Eukaryota</taxon>
        <taxon>Metazoa</taxon>
        <taxon>Chordata</taxon>
        <taxon>Craniata</taxon>
        <taxon>Vertebrata</taxon>
        <taxon>Euteleostomi</taxon>
        <taxon>Mammalia</taxon>
        <taxon>Eutheria</taxon>
        <taxon>Laurasiatheria</taxon>
        <taxon>Chiroptera</taxon>
        <taxon>Yinpterochiroptera</taxon>
        <taxon>Rhinolophoidea</taxon>
        <taxon>Rhinolophidae</taxon>
        <taxon>Rhinolophinae</taxon>
        <taxon>Rhinolophus</taxon>
    </lineage>
</organism>
<dbReference type="EMBL" id="JACAGC010000026">
    <property type="protein sequence ID" value="KAF6276067.1"/>
    <property type="molecule type" value="Genomic_DNA"/>
</dbReference>
<comment type="caution">
    <text evidence="2">The sequence shown here is derived from an EMBL/GenBank/DDBJ whole genome shotgun (WGS) entry which is preliminary data.</text>
</comment>
<accession>A0A7J7RJ61</accession>
<proteinExistence type="predicted"/>
<evidence type="ECO:0000313" key="3">
    <source>
        <dbReference type="Proteomes" id="UP000585614"/>
    </source>
</evidence>
<feature type="compositionally biased region" description="Gly residues" evidence="1">
    <location>
        <begin position="118"/>
        <end position="136"/>
    </location>
</feature>
<evidence type="ECO:0000256" key="1">
    <source>
        <dbReference type="SAM" id="MobiDB-lite"/>
    </source>
</evidence>
<gene>
    <name evidence="2" type="ORF">mRhiFer1_009423</name>
</gene>
<protein>
    <submittedName>
        <fullName evidence="2">Uncharacterized protein</fullName>
    </submittedName>
</protein>
<evidence type="ECO:0000313" key="2">
    <source>
        <dbReference type="EMBL" id="KAF6276067.1"/>
    </source>
</evidence>
<dbReference type="AlphaFoldDB" id="A0A7J7RJ61"/>
<sequence length="188" mass="19415">MAAGGGSGGAGRRPIAAAGGSICYSHGRDLAPAGPAQPPQPRDQPQVRLRRSPHAAAAAAAAALTWSCGLPAGFLTAPSAGSRCTANQVHRSFSDHFSDLLFLGTVHGLAPPESGRELAGGGDGNGGRGRAGTRGRGAGRALALDWVSVDFTWQRTRQPPLLSSHDYIPVKRFRKEGGLARDFQGLEM</sequence>